<dbReference type="AlphaFoldDB" id="A0A8J2T1L6"/>
<dbReference type="Proteomes" id="UP000789595">
    <property type="component" value="Unassembled WGS sequence"/>
</dbReference>
<sequence length="551" mass="59142">MLRLRTLLLIAAAATATTTTTTTTAGPHDGRTDGPTPSKALTAPATSAAVSAGPPRTDVAPPGRTRVRMVVSGRDRHTQFCIGELVFLDSSGREVAASKATASAPRAQKGFEPKLLSDGRLHHDFCSAEPTGWVSLDLEVPLRELAAYRIGSDCGEDTPTDWTLEACDSCVHSDEETWETLDVRTAEPWRSGCDGEWRDYSIQRWRVLRISSGVQDWCLDALRLNGEENKPLRINSARPVAAPGATEASGARDFAQRASTISRLVGIGGPPSDNGQPWCGTVTMGAFEPSMATFCADLVHEKRSCGSSRVLGKRDTASACARSVHLDDECSGQRFEFDSDSSHCACCASSATKPGVGSVYEYNYCASLVVDLQPQGRVPVVAVRIRRPQNEAPAPMKLRVDGCLWDRSPHDGKRLPFGGCRLWKRLATDTRIQFNGDGWALLSLPGGVAITKSAPPSHFFDELATSPGVGTARGPGQAAPRAVAVDLGDHVWAPEPDGVKLRRIKLTQSHLHDMSRMSSGRVVSATFARNVSGDTLLGRSRGDSSVINIRM</sequence>
<keyword evidence="4" id="KW-1185">Reference proteome</keyword>
<evidence type="ECO:0000313" key="4">
    <source>
        <dbReference type="Proteomes" id="UP000789595"/>
    </source>
</evidence>
<dbReference type="EMBL" id="CAKKNE010000006">
    <property type="protein sequence ID" value="CAH0378572.1"/>
    <property type="molecule type" value="Genomic_DNA"/>
</dbReference>
<dbReference type="OrthoDB" id="10650032at2759"/>
<evidence type="ECO:0000256" key="2">
    <source>
        <dbReference type="SAM" id="SignalP"/>
    </source>
</evidence>
<feature type="region of interest" description="Disordered" evidence="1">
    <location>
        <begin position="17"/>
        <end position="63"/>
    </location>
</feature>
<accession>A0A8J2T1L6</accession>
<evidence type="ECO:0000256" key="1">
    <source>
        <dbReference type="SAM" id="MobiDB-lite"/>
    </source>
</evidence>
<proteinExistence type="predicted"/>
<organism evidence="3 4">
    <name type="scientific">Pelagomonas calceolata</name>
    <dbReference type="NCBI Taxonomy" id="35677"/>
    <lineage>
        <taxon>Eukaryota</taxon>
        <taxon>Sar</taxon>
        <taxon>Stramenopiles</taxon>
        <taxon>Ochrophyta</taxon>
        <taxon>Pelagophyceae</taxon>
        <taxon>Pelagomonadales</taxon>
        <taxon>Pelagomonadaceae</taxon>
        <taxon>Pelagomonas</taxon>
    </lineage>
</organism>
<gene>
    <name evidence="3" type="ORF">PECAL_6P01590</name>
</gene>
<name>A0A8J2T1L6_9STRA</name>
<comment type="caution">
    <text evidence="3">The sequence shown here is derived from an EMBL/GenBank/DDBJ whole genome shotgun (WGS) entry which is preliminary data.</text>
</comment>
<feature type="chain" id="PRO_5035204477" description="F5/8 type C domain-containing protein" evidence="2">
    <location>
        <begin position="17"/>
        <end position="551"/>
    </location>
</feature>
<evidence type="ECO:0000313" key="3">
    <source>
        <dbReference type="EMBL" id="CAH0378572.1"/>
    </source>
</evidence>
<reference evidence="3" key="1">
    <citation type="submission" date="2021-11" db="EMBL/GenBank/DDBJ databases">
        <authorList>
            <consortium name="Genoscope - CEA"/>
            <person name="William W."/>
        </authorList>
    </citation>
    <scope>NUCLEOTIDE SEQUENCE</scope>
</reference>
<feature type="signal peptide" evidence="2">
    <location>
        <begin position="1"/>
        <end position="16"/>
    </location>
</feature>
<evidence type="ECO:0008006" key="5">
    <source>
        <dbReference type="Google" id="ProtNLM"/>
    </source>
</evidence>
<protein>
    <recommendedName>
        <fullName evidence="5">F5/8 type C domain-containing protein</fullName>
    </recommendedName>
</protein>
<keyword evidence="2" id="KW-0732">Signal</keyword>